<dbReference type="PANTHER" id="PTHR21310:SF57">
    <property type="entry name" value="BLR2944 PROTEIN"/>
    <property type="match status" value="1"/>
</dbReference>
<reference evidence="2 3" key="1">
    <citation type="submission" date="2015-06" db="EMBL/GenBank/DDBJ databases">
        <title>A Comprehensive Approach to Explore the Metabolic and Phylogenetic Diversity of Bacterial Steroid Degradation in the Environment: Testosterone as an Example.</title>
        <authorList>
            <person name="Yang F.-C."/>
            <person name="Chen Y.-L."/>
            <person name="Yu C.-P."/>
            <person name="Tang S.-L."/>
            <person name="Wang P.-H."/>
            <person name="Ismail W."/>
            <person name="Wang C.-H."/>
            <person name="Yang C.-Y."/>
            <person name="Chiang Y.-R."/>
        </authorList>
    </citation>
    <scope>NUCLEOTIDE SEQUENCE [LARGE SCALE GENOMIC DNA]</scope>
    <source>
        <strain evidence="2 3">DSM 18526</strain>
    </source>
</reference>
<evidence type="ECO:0000259" key="1">
    <source>
        <dbReference type="Pfam" id="PF01636"/>
    </source>
</evidence>
<dbReference type="Pfam" id="PF01636">
    <property type="entry name" value="APH"/>
    <property type="match status" value="1"/>
</dbReference>
<dbReference type="Proteomes" id="UP000070250">
    <property type="component" value="Chromosome"/>
</dbReference>
<dbReference type="InterPro" id="IPR051678">
    <property type="entry name" value="AGP_Transferase"/>
</dbReference>
<dbReference type="AlphaFoldDB" id="A0A127F5Q1"/>
<organism evidence="2 3">
    <name type="scientific">Steroidobacter denitrificans</name>
    <dbReference type="NCBI Taxonomy" id="465721"/>
    <lineage>
        <taxon>Bacteria</taxon>
        <taxon>Pseudomonadati</taxon>
        <taxon>Pseudomonadota</taxon>
        <taxon>Gammaproteobacteria</taxon>
        <taxon>Steroidobacterales</taxon>
        <taxon>Steroidobacteraceae</taxon>
        <taxon>Steroidobacter</taxon>
    </lineage>
</organism>
<evidence type="ECO:0000313" key="2">
    <source>
        <dbReference type="EMBL" id="AMN45753.1"/>
    </source>
</evidence>
<protein>
    <recommendedName>
        <fullName evidence="1">Aminoglycoside phosphotransferase domain-containing protein</fullName>
    </recommendedName>
</protein>
<dbReference type="PANTHER" id="PTHR21310">
    <property type="entry name" value="AMINOGLYCOSIDE PHOSPHOTRANSFERASE-RELATED-RELATED"/>
    <property type="match status" value="1"/>
</dbReference>
<name>A0A127F5Q1_STEDE</name>
<dbReference type="KEGG" id="sdf:ACG33_01255"/>
<dbReference type="Gene3D" id="3.90.1200.10">
    <property type="match status" value="1"/>
</dbReference>
<sequence length="308" mass="34630">MLTKLQLDRRGLVALDLAPGGNSRETWIVTIRDGGELRKLVFRCDPDHWIRAQEMGREIDGLLLAERAGVPAPKLLLSSDDLDIGRPFVMTEYVQGTSISRRILRGEEFADARRTFAADCGRILAKLHSAIDAAKHWPHEDSMCELERHRVNAAYPSPVLAASLHWLNKRRPPPGRLAPVHRDFRLGNLMMTRDGIVAVLDWETCHLSDPYEDLAWLCSRAWRYGSDRPVGGIGEMDELLASYSQHSGESIDMPRLRWWQVFAATRWGLASGARPRASSAGDAMEEGAIARQVCRQEQYVLLELEAAL</sequence>
<dbReference type="SUPFAM" id="SSF56112">
    <property type="entry name" value="Protein kinase-like (PK-like)"/>
    <property type="match status" value="1"/>
</dbReference>
<dbReference type="EMBL" id="CP011971">
    <property type="protein sequence ID" value="AMN45753.1"/>
    <property type="molecule type" value="Genomic_DNA"/>
</dbReference>
<accession>A0A127F5Q1</accession>
<dbReference type="InterPro" id="IPR002575">
    <property type="entry name" value="Aminoglycoside_PTrfase"/>
</dbReference>
<dbReference type="CDD" id="cd05154">
    <property type="entry name" value="ACAD10_11_N-like"/>
    <property type="match status" value="1"/>
</dbReference>
<proteinExistence type="predicted"/>
<dbReference type="STRING" id="465721.ACG33_01255"/>
<gene>
    <name evidence="2" type="ORF">ACG33_01255</name>
</gene>
<keyword evidence="3" id="KW-1185">Reference proteome</keyword>
<evidence type="ECO:0000313" key="3">
    <source>
        <dbReference type="Proteomes" id="UP000070250"/>
    </source>
</evidence>
<dbReference type="InterPro" id="IPR011009">
    <property type="entry name" value="Kinase-like_dom_sf"/>
</dbReference>
<feature type="domain" description="Aminoglycoside phosphotransferase" evidence="1">
    <location>
        <begin position="19"/>
        <end position="259"/>
    </location>
</feature>
<dbReference type="InterPro" id="IPR041726">
    <property type="entry name" value="ACAD10_11_N"/>
</dbReference>
<dbReference type="Gene3D" id="3.30.200.20">
    <property type="entry name" value="Phosphorylase Kinase, domain 1"/>
    <property type="match status" value="1"/>
</dbReference>